<organism evidence="2 3">
    <name type="scientific">Crotalaria pallida</name>
    <name type="common">Smooth rattlebox</name>
    <name type="synonym">Crotalaria striata</name>
    <dbReference type="NCBI Taxonomy" id="3830"/>
    <lineage>
        <taxon>Eukaryota</taxon>
        <taxon>Viridiplantae</taxon>
        <taxon>Streptophyta</taxon>
        <taxon>Embryophyta</taxon>
        <taxon>Tracheophyta</taxon>
        <taxon>Spermatophyta</taxon>
        <taxon>Magnoliopsida</taxon>
        <taxon>eudicotyledons</taxon>
        <taxon>Gunneridae</taxon>
        <taxon>Pentapetalae</taxon>
        <taxon>rosids</taxon>
        <taxon>fabids</taxon>
        <taxon>Fabales</taxon>
        <taxon>Fabaceae</taxon>
        <taxon>Papilionoideae</taxon>
        <taxon>50 kb inversion clade</taxon>
        <taxon>genistoids sensu lato</taxon>
        <taxon>core genistoids</taxon>
        <taxon>Crotalarieae</taxon>
        <taxon>Crotalaria</taxon>
    </lineage>
</organism>
<dbReference type="AlphaFoldDB" id="A0AAN9IDE0"/>
<dbReference type="EMBL" id="JAYWIO010000004">
    <property type="protein sequence ID" value="KAK7268721.1"/>
    <property type="molecule type" value="Genomic_DNA"/>
</dbReference>
<dbReference type="Proteomes" id="UP001372338">
    <property type="component" value="Unassembled WGS sequence"/>
</dbReference>
<reference evidence="2 3" key="1">
    <citation type="submission" date="2024-01" db="EMBL/GenBank/DDBJ databases">
        <title>The genomes of 5 underutilized Papilionoideae crops provide insights into root nodulation and disease resistanc.</title>
        <authorList>
            <person name="Yuan L."/>
        </authorList>
    </citation>
    <scope>NUCLEOTIDE SEQUENCE [LARGE SCALE GENOMIC DNA]</scope>
    <source>
        <strain evidence="2">ZHUSHIDOU_FW_LH</strain>
        <tissue evidence="2">Leaf</tissue>
    </source>
</reference>
<sequence length="317" mass="35874">MGCFLACFGLSNKRKRRKTLYNVLGGHQKYGNYQVLAITEKSIIPYSDIRDKDGCKEKNSVKRKKKKVTFNLNVQIFEPNPTAYQALDNEEEENENKTAEPEGRSSSFSTLGEGSAGLTMTYPSNYRYYNCCYDEEDEIGGEESDIEDYDDDEDDEFDDDEYCWDDGCSDESLGNEEAEVNDQGNIRQKELSESCYSSVAEERIKNQMLLASDDTELKSNLSGRDRSMNMHSVLVPVENLTQWKAIKAKVASSKHRRKENVPSEPNTSMPFKLSPCSLESNILQSKPLLQEIAVDASLSNWLVSPSYDVSKATIHCQ</sequence>
<name>A0AAN9IDE0_CROPI</name>
<gene>
    <name evidence="2" type="ORF">RIF29_21429</name>
</gene>
<evidence type="ECO:0000313" key="2">
    <source>
        <dbReference type="EMBL" id="KAK7268721.1"/>
    </source>
</evidence>
<evidence type="ECO:0000256" key="1">
    <source>
        <dbReference type="SAM" id="MobiDB-lite"/>
    </source>
</evidence>
<dbReference type="PANTHER" id="PTHR33318:SF16">
    <property type="entry name" value="FK506-BINDING NUCLEAR-LIKE PROTEIN"/>
    <property type="match status" value="1"/>
</dbReference>
<evidence type="ECO:0000313" key="3">
    <source>
        <dbReference type="Proteomes" id="UP001372338"/>
    </source>
</evidence>
<proteinExistence type="predicted"/>
<protein>
    <submittedName>
        <fullName evidence="2">Uncharacterized protein</fullName>
    </submittedName>
</protein>
<keyword evidence="3" id="KW-1185">Reference proteome</keyword>
<dbReference type="InterPro" id="IPR039300">
    <property type="entry name" value="JASON"/>
</dbReference>
<feature type="region of interest" description="Disordered" evidence="1">
    <location>
        <begin position="88"/>
        <end position="115"/>
    </location>
</feature>
<accession>A0AAN9IDE0</accession>
<dbReference type="PANTHER" id="PTHR33318">
    <property type="entry name" value="ASPARTYL/GLUTAMYL-TRNA(ASN/GLN) AMIDOTRANSFERASE SUBUNIT"/>
    <property type="match status" value="1"/>
</dbReference>
<comment type="caution">
    <text evidence="2">The sequence shown here is derived from an EMBL/GenBank/DDBJ whole genome shotgun (WGS) entry which is preliminary data.</text>
</comment>
<dbReference type="GO" id="GO:0007142">
    <property type="term" value="P:male meiosis II"/>
    <property type="evidence" value="ECO:0007669"/>
    <property type="project" value="InterPro"/>
</dbReference>